<sequence>MISLKHIAQSTLKLVDERFTVSADQNWEELVTVLMEQTNFYKAIQAISASGNWPMRSNEFELWQTYFFMELAEYCHRTKNLSVEGKMIEHPRFIELLEFIQSLKKVTRLRGREDLIDKLIKDPLAEVNFKDQLIEHLIRRQKREELQDLMDIWEAETRHDSTLLTQENAEILDLDMHDTLEIGEEKGVHALVSSFQESVQLDMEWKAAPEVNDSLQPAAHRRAKSIFEEAKKLEKSGQPQLAMNQYFYCRKELNKEEAVKSPLYAECVTAIARCAAKVELARQQHASPHFSEMQAPAPPQPNRTAQRVLWLLVLGLLGLIAWRAYGVYETEILEYLGHFFNPKGRLFWES</sequence>
<dbReference type="Proteomes" id="UP000239366">
    <property type="component" value="Unassembled WGS sequence"/>
</dbReference>
<accession>A0A2S7T9L3</accession>
<proteinExistence type="predicted"/>
<protein>
    <submittedName>
        <fullName evidence="1">Uncharacterized protein</fullName>
    </submittedName>
</protein>
<name>A0A2S7T9L3_9FLAO</name>
<gene>
    <name evidence="1" type="ORF">BST99_13670</name>
</gene>
<dbReference type="RefSeq" id="WP_105002291.1">
    <property type="nucleotide sequence ID" value="NZ_MQVX01000001.1"/>
</dbReference>
<organism evidence="1 2">
    <name type="scientific">Aureicoccus marinus</name>
    <dbReference type="NCBI Taxonomy" id="754435"/>
    <lineage>
        <taxon>Bacteria</taxon>
        <taxon>Pseudomonadati</taxon>
        <taxon>Bacteroidota</taxon>
        <taxon>Flavobacteriia</taxon>
        <taxon>Flavobacteriales</taxon>
        <taxon>Flavobacteriaceae</taxon>
        <taxon>Aureicoccus</taxon>
    </lineage>
</organism>
<dbReference type="EMBL" id="MQVX01000001">
    <property type="protein sequence ID" value="PQJ16622.1"/>
    <property type="molecule type" value="Genomic_DNA"/>
</dbReference>
<reference evidence="2" key="1">
    <citation type="submission" date="2016-11" db="EMBL/GenBank/DDBJ databases">
        <title>Trade-off between light-utilization and light-protection in marine flavobacteria.</title>
        <authorList>
            <person name="Kumagai Y."/>
            <person name="Yoshizawa S."/>
            <person name="Kogure K."/>
        </authorList>
    </citation>
    <scope>NUCLEOTIDE SEQUENCE [LARGE SCALE GENOMIC DNA]</scope>
    <source>
        <strain evidence="2">SG-18</strain>
    </source>
</reference>
<evidence type="ECO:0000313" key="2">
    <source>
        <dbReference type="Proteomes" id="UP000239366"/>
    </source>
</evidence>
<comment type="caution">
    <text evidence="1">The sequence shown here is derived from an EMBL/GenBank/DDBJ whole genome shotgun (WGS) entry which is preliminary data.</text>
</comment>
<evidence type="ECO:0000313" key="1">
    <source>
        <dbReference type="EMBL" id="PQJ16622.1"/>
    </source>
</evidence>
<keyword evidence="2" id="KW-1185">Reference proteome</keyword>
<dbReference type="AlphaFoldDB" id="A0A2S7T9L3"/>